<sequence length="245" mass="26818">MTVVRGVRAHLRRRLLVSYRIDPEVARTIVPAPLRPQLVAGQALGGFCVLGLEAIRPRWMPATLGLRSENAAHRMAVEWDANGATHTGVYILERHSTAWHAVLFGGRLFPGVHRRARFTAVESGDRYAMTMDAEDERLAADVEVGGDWQSGLFSTLEAASEFYRSGRIGWSRGTDGIALEAVALAADTWSVEPARIHSVHSSFFESLPAGSAVFDHVVVMRDLPIRMDAPQVSALDREAAASHAR</sequence>
<dbReference type="EMBL" id="JBBDGM010000013">
    <property type="protein sequence ID" value="MEJ1089379.1"/>
    <property type="molecule type" value="Genomic_DNA"/>
</dbReference>
<keyword evidence="2" id="KW-1185">Reference proteome</keyword>
<protein>
    <submittedName>
        <fullName evidence="1">DUF2071 domain-containing protein</fullName>
    </submittedName>
</protein>
<dbReference type="Proteomes" id="UP001371224">
    <property type="component" value="Unassembled WGS sequence"/>
</dbReference>
<evidence type="ECO:0000313" key="2">
    <source>
        <dbReference type="Proteomes" id="UP001371224"/>
    </source>
</evidence>
<proteinExistence type="predicted"/>
<dbReference type="InterPro" id="IPR018644">
    <property type="entry name" value="DUF2071"/>
</dbReference>
<comment type="caution">
    <text evidence="1">The sequence shown here is derived from an EMBL/GenBank/DDBJ whole genome shotgun (WGS) entry which is preliminary data.</text>
</comment>
<dbReference type="RefSeq" id="WP_337333024.1">
    <property type="nucleotide sequence ID" value="NZ_JBBDGM010000013.1"/>
</dbReference>
<gene>
    <name evidence="1" type="ORF">WDU99_13745</name>
</gene>
<accession>A0ABU8LDI3</accession>
<organism evidence="1 2">
    <name type="scientific">Microbacterium bandirmense</name>
    <dbReference type="NCBI Taxonomy" id="3122050"/>
    <lineage>
        <taxon>Bacteria</taxon>
        <taxon>Bacillati</taxon>
        <taxon>Actinomycetota</taxon>
        <taxon>Actinomycetes</taxon>
        <taxon>Micrococcales</taxon>
        <taxon>Microbacteriaceae</taxon>
        <taxon>Microbacterium</taxon>
    </lineage>
</organism>
<reference evidence="1 2" key="1">
    <citation type="submission" date="2024-02" db="EMBL/GenBank/DDBJ databases">
        <authorList>
            <person name="Saticioglu I.B."/>
        </authorList>
    </citation>
    <scope>NUCLEOTIDE SEQUENCE [LARGE SCALE GENOMIC DNA]</scope>
    <source>
        <strain evidence="1 2">Mu-80</strain>
    </source>
</reference>
<dbReference type="Pfam" id="PF09844">
    <property type="entry name" value="DUF2071"/>
    <property type="match status" value="1"/>
</dbReference>
<evidence type="ECO:0000313" key="1">
    <source>
        <dbReference type="EMBL" id="MEJ1089379.1"/>
    </source>
</evidence>
<name>A0ABU8LDI3_9MICO</name>